<feature type="region of interest" description="Disordered" evidence="1">
    <location>
        <begin position="185"/>
        <end position="266"/>
    </location>
</feature>
<dbReference type="InterPro" id="IPR009370">
    <property type="entry name" value="YutD-like"/>
</dbReference>
<evidence type="ECO:0008006" key="4">
    <source>
        <dbReference type="Google" id="ProtNLM"/>
    </source>
</evidence>
<dbReference type="Gene3D" id="3.50.4.20">
    <property type="match status" value="1"/>
</dbReference>
<feature type="compositionally biased region" description="Basic residues" evidence="1">
    <location>
        <begin position="222"/>
        <end position="234"/>
    </location>
</feature>
<accession>A0A383R616</accession>
<dbReference type="InterPro" id="IPR038141">
    <property type="entry name" value="YutD-like_sf"/>
</dbReference>
<dbReference type="EMBL" id="LS992241">
    <property type="protein sequence ID" value="SYX82002.1"/>
    <property type="molecule type" value="Genomic_DNA"/>
</dbReference>
<organism evidence="2 3">
    <name type="scientific">Paenibacillus alvei</name>
    <name type="common">Bacillus alvei</name>
    <dbReference type="NCBI Taxonomy" id="44250"/>
    <lineage>
        <taxon>Bacteria</taxon>
        <taxon>Bacillati</taxon>
        <taxon>Bacillota</taxon>
        <taxon>Bacilli</taxon>
        <taxon>Bacillales</taxon>
        <taxon>Paenibacillaceae</taxon>
        <taxon>Paenibacillus</taxon>
    </lineage>
</organism>
<name>A0A383R616_PAEAL</name>
<dbReference type="Pfam" id="PF06265">
    <property type="entry name" value="YutD-like"/>
    <property type="match status" value="1"/>
</dbReference>
<feature type="compositionally biased region" description="Basic and acidic residues" evidence="1">
    <location>
        <begin position="251"/>
        <end position="266"/>
    </location>
</feature>
<evidence type="ECO:0000313" key="3">
    <source>
        <dbReference type="Proteomes" id="UP000304148"/>
    </source>
</evidence>
<protein>
    <recommendedName>
        <fullName evidence="4">Transcriptional regulator</fullName>
    </recommendedName>
</protein>
<feature type="compositionally biased region" description="Low complexity" evidence="1">
    <location>
        <begin position="208"/>
        <end position="217"/>
    </location>
</feature>
<sequence length="266" mass="29556">MFSSQKNASSTRCPSLLTSYYRLVRRCSGNREEREHAGLYVMGTTSIKRAPPFVLEPAAAGEGGITDVIQIGGRSYEVIHEYKNAWNPEAFKGRYSEVLERYDYILGDWGYNQLRLKGFFRDTHAKSTKDSALSGMMDYINEYCNFGCAYFILERIGNKDVRVRTAGEQGDEAEQEGAAALEAPTADLPPQQPKQGIVLQPKQNNQDAAAEPAAKPSSSERKPRHSRNRNKQNHGKGGTANQAGAQPRPAAESKERVERAPKEVRS</sequence>
<proteinExistence type="predicted"/>
<evidence type="ECO:0000256" key="1">
    <source>
        <dbReference type="SAM" id="MobiDB-lite"/>
    </source>
</evidence>
<dbReference type="Proteomes" id="UP000304148">
    <property type="component" value="Chromosome"/>
</dbReference>
<dbReference type="AlphaFoldDB" id="A0A383R616"/>
<gene>
    <name evidence="2" type="ORF">PBLR_10422</name>
</gene>
<evidence type="ECO:0000313" key="2">
    <source>
        <dbReference type="EMBL" id="SYX82002.1"/>
    </source>
</evidence>
<reference evidence="3" key="1">
    <citation type="submission" date="2018-08" db="EMBL/GenBank/DDBJ databases">
        <authorList>
            <person name="Chevrot R."/>
        </authorList>
    </citation>
    <scope>NUCLEOTIDE SEQUENCE [LARGE SCALE GENOMIC DNA]</scope>
</reference>